<protein>
    <submittedName>
        <fullName evidence="2">Uncharacterized protein</fullName>
    </submittedName>
</protein>
<organism evidence="2 3">
    <name type="scientific">Stachybotrys elegans</name>
    <dbReference type="NCBI Taxonomy" id="80388"/>
    <lineage>
        <taxon>Eukaryota</taxon>
        <taxon>Fungi</taxon>
        <taxon>Dikarya</taxon>
        <taxon>Ascomycota</taxon>
        <taxon>Pezizomycotina</taxon>
        <taxon>Sordariomycetes</taxon>
        <taxon>Hypocreomycetidae</taxon>
        <taxon>Hypocreales</taxon>
        <taxon>Stachybotryaceae</taxon>
        <taxon>Stachybotrys</taxon>
    </lineage>
</organism>
<keyword evidence="1" id="KW-1133">Transmembrane helix</keyword>
<dbReference type="Proteomes" id="UP000813444">
    <property type="component" value="Unassembled WGS sequence"/>
</dbReference>
<comment type="caution">
    <text evidence="2">The sequence shown here is derived from an EMBL/GenBank/DDBJ whole genome shotgun (WGS) entry which is preliminary data.</text>
</comment>
<dbReference type="PANTHER" id="PTHR35179">
    <property type="entry name" value="PROTEIN CBG02620"/>
    <property type="match status" value="1"/>
</dbReference>
<feature type="transmembrane region" description="Helical" evidence="1">
    <location>
        <begin position="60"/>
        <end position="79"/>
    </location>
</feature>
<evidence type="ECO:0000313" key="2">
    <source>
        <dbReference type="EMBL" id="KAH7304144.1"/>
    </source>
</evidence>
<feature type="transmembrane region" description="Helical" evidence="1">
    <location>
        <begin position="168"/>
        <end position="186"/>
    </location>
</feature>
<name>A0A8K0WL64_9HYPO</name>
<dbReference type="AlphaFoldDB" id="A0A8K0WL64"/>
<reference evidence="2" key="1">
    <citation type="journal article" date="2021" name="Nat. Commun.">
        <title>Genetic determinants of endophytism in the Arabidopsis root mycobiome.</title>
        <authorList>
            <person name="Mesny F."/>
            <person name="Miyauchi S."/>
            <person name="Thiergart T."/>
            <person name="Pickel B."/>
            <person name="Atanasova L."/>
            <person name="Karlsson M."/>
            <person name="Huettel B."/>
            <person name="Barry K.W."/>
            <person name="Haridas S."/>
            <person name="Chen C."/>
            <person name="Bauer D."/>
            <person name="Andreopoulos W."/>
            <person name="Pangilinan J."/>
            <person name="LaButti K."/>
            <person name="Riley R."/>
            <person name="Lipzen A."/>
            <person name="Clum A."/>
            <person name="Drula E."/>
            <person name="Henrissat B."/>
            <person name="Kohler A."/>
            <person name="Grigoriev I.V."/>
            <person name="Martin F.M."/>
            <person name="Hacquard S."/>
        </authorList>
    </citation>
    <scope>NUCLEOTIDE SEQUENCE</scope>
    <source>
        <strain evidence="2">MPI-CAGE-CH-0235</strain>
    </source>
</reference>
<keyword evidence="1" id="KW-0812">Transmembrane</keyword>
<dbReference type="PANTHER" id="PTHR35179:SF1">
    <property type="entry name" value="INTEGRAL MEMBRANE PROTEIN"/>
    <property type="match status" value="1"/>
</dbReference>
<feature type="transmembrane region" description="Helical" evidence="1">
    <location>
        <begin position="128"/>
        <end position="148"/>
    </location>
</feature>
<proteinExistence type="predicted"/>
<evidence type="ECO:0000256" key="1">
    <source>
        <dbReference type="SAM" id="Phobius"/>
    </source>
</evidence>
<feature type="transmembrane region" description="Helical" evidence="1">
    <location>
        <begin position="206"/>
        <end position="223"/>
    </location>
</feature>
<feature type="transmembrane region" description="Helical" evidence="1">
    <location>
        <begin position="20"/>
        <end position="39"/>
    </location>
</feature>
<gene>
    <name evidence="2" type="ORF">B0I35DRAFT_382946</name>
</gene>
<dbReference type="EMBL" id="JAGPNK010000025">
    <property type="protein sequence ID" value="KAH7304144.1"/>
    <property type="molecule type" value="Genomic_DNA"/>
</dbReference>
<dbReference type="OrthoDB" id="3205825at2759"/>
<feature type="transmembrane region" description="Helical" evidence="1">
    <location>
        <begin position="91"/>
        <end position="116"/>
    </location>
</feature>
<accession>A0A8K0WL64</accession>
<sequence>MPGTLIPPWFVPNVPTCEELVVASVTWGVSLGLSIFGLLRAGDQTLAHWRRARRVTDYMVYIWLELAANSIGGGLSWGFMCQDIPPSLWYFTGMILLWCFQVHCIMQIILTRITLITDNMALVRRVKWGVFIAVLLINISVACIWIPARLQRSQEYIRINDVWDRAEKAILAVIDLGLNAYFVYLVRSSLISYGLKKYVRLYRFNLVMICISMTMDVLLIGYMSLSNTFLYLSFHALAYLVKLHIEMTMADLIGKIVKASSRGNTCFCPCHVSTTFTDGYQDLLGPQQQQQRQQDPQQAGVEKINPTLGCFRRA</sequence>
<keyword evidence="1" id="KW-0472">Membrane</keyword>
<evidence type="ECO:0000313" key="3">
    <source>
        <dbReference type="Proteomes" id="UP000813444"/>
    </source>
</evidence>
<keyword evidence="3" id="KW-1185">Reference proteome</keyword>